<name>A0A4C1ZI50_EUMVA</name>
<sequence length="66" mass="7361">MNENSKRSLGSEMEIYPTSARVKPSAAASAVKREAVKRFSSDSRRGADRALTCTRCDRPEQTMRVI</sequence>
<evidence type="ECO:0000313" key="2">
    <source>
        <dbReference type="Proteomes" id="UP000299102"/>
    </source>
</evidence>
<accession>A0A4C1ZI50</accession>
<reference evidence="1 2" key="1">
    <citation type="journal article" date="2019" name="Commun. Biol.">
        <title>The bagworm genome reveals a unique fibroin gene that provides high tensile strength.</title>
        <authorList>
            <person name="Kono N."/>
            <person name="Nakamura H."/>
            <person name="Ohtoshi R."/>
            <person name="Tomita M."/>
            <person name="Numata K."/>
            <person name="Arakawa K."/>
        </authorList>
    </citation>
    <scope>NUCLEOTIDE SEQUENCE [LARGE SCALE GENOMIC DNA]</scope>
</reference>
<comment type="caution">
    <text evidence="1">The sequence shown here is derived from an EMBL/GenBank/DDBJ whole genome shotgun (WGS) entry which is preliminary data.</text>
</comment>
<proteinExistence type="predicted"/>
<organism evidence="1 2">
    <name type="scientific">Eumeta variegata</name>
    <name type="common">Bagworm moth</name>
    <name type="synonym">Eumeta japonica</name>
    <dbReference type="NCBI Taxonomy" id="151549"/>
    <lineage>
        <taxon>Eukaryota</taxon>
        <taxon>Metazoa</taxon>
        <taxon>Ecdysozoa</taxon>
        <taxon>Arthropoda</taxon>
        <taxon>Hexapoda</taxon>
        <taxon>Insecta</taxon>
        <taxon>Pterygota</taxon>
        <taxon>Neoptera</taxon>
        <taxon>Endopterygota</taxon>
        <taxon>Lepidoptera</taxon>
        <taxon>Glossata</taxon>
        <taxon>Ditrysia</taxon>
        <taxon>Tineoidea</taxon>
        <taxon>Psychidae</taxon>
        <taxon>Oiketicinae</taxon>
        <taxon>Eumeta</taxon>
    </lineage>
</organism>
<dbReference type="EMBL" id="BGZK01001939">
    <property type="protein sequence ID" value="GBP88511.1"/>
    <property type="molecule type" value="Genomic_DNA"/>
</dbReference>
<dbReference type="Proteomes" id="UP000299102">
    <property type="component" value="Unassembled WGS sequence"/>
</dbReference>
<dbReference type="AlphaFoldDB" id="A0A4C1ZI50"/>
<protein>
    <submittedName>
        <fullName evidence="1">Uncharacterized protein</fullName>
    </submittedName>
</protein>
<evidence type="ECO:0000313" key="1">
    <source>
        <dbReference type="EMBL" id="GBP88511.1"/>
    </source>
</evidence>
<gene>
    <name evidence="1" type="ORF">EVAR_100663_1</name>
</gene>
<keyword evidence="2" id="KW-1185">Reference proteome</keyword>